<gene>
    <name evidence="4" type="ORF">BGZ65_013030</name>
</gene>
<evidence type="ECO:0000313" key="5">
    <source>
        <dbReference type="Proteomes" id="UP000749646"/>
    </source>
</evidence>
<dbReference type="PANTHER" id="PTHR10130">
    <property type="entry name" value="PEROXISOMAL TARGETING SIGNAL 1 RECEPTOR PEX5"/>
    <property type="match status" value="1"/>
</dbReference>
<dbReference type="GO" id="GO:0005052">
    <property type="term" value="F:peroxisome matrix targeting signal-1 binding"/>
    <property type="evidence" value="ECO:0007669"/>
    <property type="project" value="TreeGrafter"/>
</dbReference>
<protein>
    <submittedName>
        <fullName evidence="4">Uncharacterized protein</fullName>
    </submittedName>
</protein>
<dbReference type="GO" id="GO:0005829">
    <property type="term" value="C:cytosol"/>
    <property type="evidence" value="ECO:0007669"/>
    <property type="project" value="TreeGrafter"/>
</dbReference>
<name>A0A9P6J2W7_9FUNG</name>
<evidence type="ECO:0000256" key="1">
    <source>
        <dbReference type="ARBA" id="ARBA00022737"/>
    </source>
</evidence>
<comment type="caution">
    <text evidence="4">The sequence shown here is derived from an EMBL/GenBank/DDBJ whole genome shotgun (WGS) entry which is preliminary data.</text>
</comment>
<reference evidence="4" key="1">
    <citation type="journal article" date="2020" name="Fungal Divers.">
        <title>Resolving the Mortierellaceae phylogeny through synthesis of multi-gene phylogenetics and phylogenomics.</title>
        <authorList>
            <person name="Vandepol N."/>
            <person name="Liber J."/>
            <person name="Desiro A."/>
            <person name="Na H."/>
            <person name="Kennedy M."/>
            <person name="Barry K."/>
            <person name="Grigoriev I.V."/>
            <person name="Miller A.N."/>
            <person name="O'Donnell K."/>
            <person name="Stajich J.E."/>
            <person name="Bonito G."/>
        </authorList>
    </citation>
    <scope>NUCLEOTIDE SEQUENCE</scope>
    <source>
        <strain evidence="4">MES-2147</strain>
    </source>
</reference>
<evidence type="ECO:0000256" key="2">
    <source>
        <dbReference type="ARBA" id="ARBA00022803"/>
    </source>
</evidence>
<dbReference type="GO" id="GO:0016560">
    <property type="term" value="P:protein import into peroxisome matrix, docking"/>
    <property type="evidence" value="ECO:0007669"/>
    <property type="project" value="TreeGrafter"/>
</dbReference>
<accession>A0A9P6J2W7</accession>
<keyword evidence="5" id="KW-1185">Reference proteome</keyword>
<dbReference type="AlphaFoldDB" id="A0A9P6J2W7"/>
<evidence type="ECO:0000256" key="3">
    <source>
        <dbReference type="SAM" id="MobiDB-lite"/>
    </source>
</evidence>
<keyword evidence="2" id="KW-0802">TPR repeat</keyword>
<organism evidence="4 5">
    <name type="scientific">Modicella reniformis</name>
    <dbReference type="NCBI Taxonomy" id="1440133"/>
    <lineage>
        <taxon>Eukaryota</taxon>
        <taxon>Fungi</taxon>
        <taxon>Fungi incertae sedis</taxon>
        <taxon>Mucoromycota</taxon>
        <taxon>Mortierellomycotina</taxon>
        <taxon>Mortierellomycetes</taxon>
        <taxon>Mortierellales</taxon>
        <taxon>Mortierellaceae</taxon>
        <taxon>Modicella</taxon>
    </lineage>
</organism>
<feature type="region of interest" description="Disordered" evidence="3">
    <location>
        <begin position="1"/>
        <end position="66"/>
    </location>
</feature>
<sequence length="428" mass="48394">MSFPGLVSSGAECGPSNSMNGLVKNFTRDRTLQQDRFASSSRNAGSSSSGFRTVRPGQQQGSDQVDFRFGMRNAATKGYRFSQEFLQQGGDGTQELLEFSEMNKELVGIHHQQQHHAAHPAQAGPDWARDFMQQNHHQQLHREPHNDTQFQEFESAFRNAQQQQAPQLGGGWQAEFALEQQHGGLSHTLQPEQIEAFERAFEDAKKVSEWESEFQAEHAPKTWAEEFTAQDSSMTDQDSKDALAKTAGLLLESVDTQNNEKFKNSSFMQFMRRLRDQEVAIEGNKLVEQTAPVAGSDWTDSFCRQDSGGKGKAKATDWSAEFESQQQQREGSTWSTAFEKRIEQHIKDREAGGMWSGEFAKQQEANWAEEFTTVTHVAGGEADRVQYSTLRQENAQDWVNEFNSANAADALEEAFQNHQQHQDQNENW</sequence>
<evidence type="ECO:0000313" key="4">
    <source>
        <dbReference type="EMBL" id="KAF9959867.1"/>
    </source>
</evidence>
<dbReference type="Gene3D" id="6.10.280.230">
    <property type="match status" value="1"/>
</dbReference>
<dbReference type="EMBL" id="JAAAHW010006488">
    <property type="protein sequence ID" value="KAF9959867.1"/>
    <property type="molecule type" value="Genomic_DNA"/>
</dbReference>
<feature type="compositionally biased region" description="Low complexity" evidence="3">
    <location>
        <begin position="36"/>
        <end position="51"/>
    </location>
</feature>
<dbReference type="Proteomes" id="UP000749646">
    <property type="component" value="Unassembled WGS sequence"/>
</dbReference>
<dbReference type="OrthoDB" id="10006023at2759"/>
<feature type="non-terminal residue" evidence="4">
    <location>
        <position position="1"/>
    </location>
</feature>
<dbReference type="GO" id="GO:0005778">
    <property type="term" value="C:peroxisomal membrane"/>
    <property type="evidence" value="ECO:0007669"/>
    <property type="project" value="TreeGrafter"/>
</dbReference>
<keyword evidence="1" id="KW-0677">Repeat</keyword>
<proteinExistence type="predicted"/>
<dbReference type="PANTHER" id="PTHR10130:SF0">
    <property type="entry name" value="GH08708P"/>
    <property type="match status" value="1"/>
</dbReference>
<dbReference type="InterPro" id="IPR024111">
    <property type="entry name" value="PEX5/PEX5L"/>
</dbReference>